<feature type="region of interest" description="Disordered" evidence="1">
    <location>
        <begin position="1"/>
        <end position="26"/>
    </location>
</feature>
<feature type="compositionally biased region" description="Basic and acidic residues" evidence="1">
    <location>
        <begin position="1"/>
        <end position="10"/>
    </location>
</feature>
<gene>
    <name evidence="2" type="ORF">BpHYR1_006011</name>
</gene>
<evidence type="ECO:0000256" key="1">
    <source>
        <dbReference type="SAM" id="MobiDB-lite"/>
    </source>
</evidence>
<evidence type="ECO:0000313" key="2">
    <source>
        <dbReference type="EMBL" id="RMZ97753.1"/>
    </source>
</evidence>
<dbReference type="OrthoDB" id="119028at2759"/>
<reference evidence="2 3" key="1">
    <citation type="journal article" date="2018" name="Sci. Rep.">
        <title>Genomic signatures of local adaptation to the degree of environmental predictability in rotifers.</title>
        <authorList>
            <person name="Franch-Gras L."/>
            <person name="Hahn C."/>
            <person name="Garcia-Roger E.M."/>
            <person name="Carmona M.J."/>
            <person name="Serra M."/>
            <person name="Gomez A."/>
        </authorList>
    </citation>
    <scope>NUCLEOTIDE SEQUENCE [LARGE SCALE GENOMIC DNA]</scope>
    <source>
        <strain evidence="2">HYR1</strain>
    </source>
</reference>
<name>A0A3M7PFF5_BRAPC</name>
<dbReference type="Proteomes" id="UP000276133">
    <property type="component" value="Unassembled WGS sequence"/>
</dbReference>
<comment type="caution">
    <text evidence="2">The sequence shown here is derived from an EMBL/GenBank/DDBJ whole genome shotgun (WGS) entry which is preliminary data.</text>
</comment>
<proteinExistence type="predicted"/>
<feature type="non-terminal residue" evidence="2">
    <location>
        <position position="325"/>
    </location>
</feature>
<protein>
    <recommendedName>
        <fullName evidence="4">MULE transposase domain-containing protein</fullName>
    </recommendedName>
</protein>
<organism evidence="2 3">
    <name type="scientific">Brachionus plicatilis</name>
    <name type="common">Marine rotifer</name>
    <name type="synonym">Brachionus muelleri</name>
    <dbReference type="NCBI Taxonomy" id="10195"/>
    <lineage>
        <taxon>Eukaryota</taxon>
        <taxon>Metazoa</taxon>
        <taxon>Spiralia</taxon>
        <taxon>Gnathifera</taxon>
        <taxon>Rotifera</taxon>
        <taxon>Eurotatoria</taxon>
        <taxon>Monogononta</taxon>
        <taxon>Pseudotrocha</taxon>
        <taxon>Ploima</taxon>
        <taxon>Brachionidae</taxon>
        <taxon>Brachionus</taxon>
    </lineage>
</organism>
<evidence type="ECO:0008006" key="4">
    <source>
        <dbReference type="Google" id="ProtNLM"/>
    </source>
</evidence>
<feature type="compositionally biased region" description="Acidic residues" evidence="1">
    <location>
        <begin position="11"/>
        <end position="24"/>
    </location>
</feature>
<dbReference type="EMBL" id="REGN01011212">
    <property type="protein sequence ID" value="RMZ97753.1"/>
    <property type="molecule type" value="Genomic_DNA"/>
</dbReference>
<dbReference type="AlphaFoldDB" id="A0A3M7PFF5"/>
<accession>A0A3M7PFF5</accession>
<evidence type="ECO:0000313" key="3">
    <source>
        <dbReference type="Proteomes" id="UP000276133"/>
    </source>
</evidence>
<sequence length="325" mass="37628">MVSEEIRLDNDDTLDDTSDQDDFQEPVTIKSRGTGKIYLHHKNYEKQLEQNSISSTNWNSNGSKILKNDRKLEYFCRYKKNGCKVAMYALTADENLFRVFISDNEHTCHQDNEETKIPEETQKHIKQLDSLGTKPEAILHQLTVLGIPPVKKSDLTNFLQKIRTEKKEVAMPTLQDLKNWCDNRLELPESEDQVFVGKYEIQALPVQTFKIFLTTKRLLSFACINSHILSDATYKLLYGGFPVLTGGTTDKSRKLHPFGLALCKTEQEDDFAFYFKALKENCKKHLDFTINQNILVADNADNQFSIENGFRQIFNLEKRVNYWAH</sequence>
<keyword evidence="3" id="KW-1185">Reference proteome</keyword>